<dbReference type="AlphaFoldDB" id="A0A2N5TKS2"/>
<dbReference type="EMBL" id="PGCI01000483">
    <property type="protein sequence ID" value="PLW26117.1"/>
    <property type="molecule type" value="Genomic_DNA"/>
</dbReference>
<sequence>TRFKSQQHIPSTTIIYLNVSITIPSTATIYPNFRPKNTLHPIKRRFPKAINCTTTRSDSQERQEAAAYWINSPWRKKEEHHHTIQSGSNHARGSKVPKPERTLPCDMALNKRVILVCGHLKSPLPLLGLSKKDMNPCSQSSILHRLCSPILRLGVNLLSRIRSFEYQLNLRTIQIAKYEDTTVLFFLYSNIYSSQH</sequence>
<evidence type="ECO:0000313" key="2">
    <source>
        <dbReference type="EMBL" id="PLW26117.1"/>
    </source>
</evidence>
<evidence type="ECO:0000256" key="1">
    <source>
        <dbReference type="SAM" id="MobiDB-lite"/>
    </source>
</evidence>
<evidence type="ECO:0000313" key="3">
    <source>
        <dbReference type="Proteomes" id="UP000235392"/>
    </source>
</evidence>
<protein>
    <submittedName>
        <fullName evidence="2">Uncharacterized protein</fullName>
    </submittedName>
</protein>
<organism evidence="2 3">
    <name type="scientific">Puccinia coronata f. sp. avenae</name>
    <dbReference type="NCBI Taxonomy" id="200324"/>
    <lineage>
        <taxon>Eukaryota</taxon>
        <taxon>Fungi</taxon>
        <taxon>Dikarya</taxon>
        <taxon>Basidiomycota</taxon>
        <taxon>Pucciniomycotina</taxon>
        <taxon>Pucciniomycetes</taxon>
        <taxon>Pucciniales</taxon>
        <taxon>Pucciniaceae</taxon>
        <taxon>Puccinia</taxon>
    </lineage>
</organism>
<comment type="caution">
    <text evidence="2">The sequence shown here is derived from an EMBL/GenBank/DDBJ whole genome shotgun (WGS) entry which is preliminary data.</text>
</comment>
<feature type="region of interest" description="Disordered" evidence="1">
    <location>
        <begin position="79"/>
        <end position="100"/>
    </location>
</feature>
<proteinExistence type="predicted"/>
<reference evidence="2 3" key="1">
    <citation type="submission" date="2017-11" db="EMBL/GenBank/DDBJ databases">
        <title>De novo assembly and phasing of dikaryotic genomes from two isolates of Puccinia coronata f. sp. avenae, the causal agent of oat crown rust.</title>
        <authorList>
            <person name="Miller M.E."/>
            <person name="Zhang Y."/>
            <person name="Omidvar V."/>
            <person name="Sperschneider J."/>
            <person name="Schwessinger B."/>
            <person name="Raley C."/>
            <person name="Palmer J.M."/>
            <person name="Garnica D."/>
            <person name="Upadhyaya N."/>
            <person name="Rathjen J."/>
            <person name="Taylor J.M."/>
            <person name="Park R.F."/>
            <person name="Dodds P.N."/>
            <person name="Hirsch C.D."/>
            <person name="Kianian S.F."/>
            <person name="Figueroa M."/>
        </authorList>
    </citation>
    <scope>NUCLEOTIDE SEQUENCE [LARGE SCALE GENOMIC DNA]</scope>
    <source>
        <strain evidence="2">12SD80</strain>
    </source>
</reference>
<accession>A0A2N5TKS2</accession>
<gene>
    <name evidence="2" type="ORF">PCASD_25807</name>
</gene>
<feature type="non-terminal residue" evidence="2">
    <location>
        <position position="1"/>
    </location>
</feature>
<name>A0A2N5TKS2_9BASI</name>
<dbReference type="Proteomes" id="UP000235392">
    <property type="component" value="Unassembled WGS sequence"/>
</dbReference>